<dbReference type="InterPro" id="IPR028364">
    <property type="entry name" value="Ribosomal_uL1/biogenesis"/>
</dbReference>
<dbReference type="CDD" id="cd00403">
    <property type="entry name" value="Ribosomal_L1"/>
    <property type="match status" value="1"/>
</dbReference>
<feature type="compositionally biased region" description="Basic and acidic residues" evidence="1">
    <location>
        <begin position="355"/>
        <end position="386"/>
    </location>
</feature>
<dbReference type="SUPFAM" id="SSF56808">
    <property type="entry name" value="Ribosomal protein L1"/>
    <property type="match status" value="1"/>
</dbReference>
<keyword evidence="3" id="KW-1185">Reference proteome</keyword>
<dbReference type="FunCoup" id="A0A1E1KRF4">
    <property type="interactions" value="329"/>
</dbReference>
<feature type="region of interest" description="Disordered" evidence="1">
    <location>
        <begin position="39"/>
        <end position="64"/>
    </location>
</feature>
<dbReference type="Gene3D" id="3.40.50.790">
    <property type="match status" value="1"/>
</dbReference>
<dbReference type="AlphaFoldDB" id="A0A1E1KRF4"/>
<sequence length="410" mass="45007">MPTASPALTTKVESGSPYQLDSAQTLKASKALLAHIKTTEKATTASGKQSLMKDEDDQDEDDESTPIWLNLTTKTHIITQKKFKPLRLTVPHALNTSATTTICLITADPQRTYKDLLLDPNFPPALAQRITKVVGVSKLKKKYNQYEAQRKLYAEHDIFLADDRIITQLTKLLGKTFYKGTTKRPIPVDIAEPAPKVDGKRVARPKPIGEGRGEKEAGGRGAGSPKSVAAEIERAIACATASLTPSTQTSVRIGYSSWDAEKVAANIEAVASELIEKHVPKKWRGVRSLHIKGPETAALPIWLADELWTEEKDVVGEEERTKIQAANVGKKRKSGVMEGEDVAAIEGKKNKNKKQKVEVLKESNDDNLDREIKARQEKLKKQKAEAAADAGADEMPRVSKRVKKTASYTA</sequence>
<comment type="caution">
    <text evidence="2">The sequence shown here is derived from an EMBL/GenBank/DDBJ whole genome shotgun (WGS) entry which is preliminary data.</text>
</comment>
<accession>A0A1E1KRF4</accession>
<gene>
    <name evidence="2" type="ORF">RCO7_03024</name>
</gene>
<name>A0A1E1KRF4_9HELO</name>
<feature type="region of interest" description="Disordered" evidence="1">
    <location>
        <begin position="344"/>
        <end position="410"/>
    </location>
</feature>
<evidence type="ECO:0000313" key="3">
    <source>
        <dbReference type="Proteomes" id="UP000178129"/>
    </source>
</evidence>
<organism evidence="2 3">
    <name type="scientific">Rhynchosporium graminicola</name>
    <dbReference type="NCBI Taxonomy" id="2792576"/>
    <lineage>
        <taxon>Eukaryota</taxon>
        <taxon>Fungi</taxon>
        <taxon>Dikarya</taxon>
        <taxon>Ascomycota</taxon>
        <taxon>Pezizomycotina</taxon>
        <taxon>Leotiomycetes</taxon>
        <taxon>Helotiales</taxon>
        <taxon>Ploettnerulaceae</taxon>
        <taxon>Rhynchosporium</taxon>
    </lineage>
</organism>
<dbReference type="Proteomes" id="UP000178129">
    <property type="component" value="Unassembled WGS sequence"/>
</dbReference>
<evidence type="ECO:0000256" key="1">
    <source>
        <dbReference type="SAM" id="MobiDB-lite"/>
    </source>
</evidence>
<dbReference type="Pfam" id="PF00687">
    <property type="entry name" value="Ribosomal_L1"/>
    <property type="match status" value="1"/>
</dbReference>
<reference evidence="3" key="1">
    <citation type="submission" date="2016-03" db="EMBL/GenBank/DDBJ databases">
        <authorList>
            <person name="Ploux O."/>
        </authorList>
    </citation>
    <scope>NUCLEOTIDE SEQUENCE [LARGE SCALE GENOMIC DNA]</scope>
    <source>
        <strain evidence="3">UK7</strain>
    </source>
</reference>
<dbReference type="STRING" id="914237.A0A1E1KRF4"/>
<evidence type="ECO:0000313" key="2">
    <source>
        <dbReference type="EMBL" id="CZT00592.1"/>
    </source>
</evidence>
<dbReference type="InterPro" id="IPR016095">
    <property type="entry name" value="Ribosomal_uL1_3-a/b-sand"/>
</dbReference>
<dbReference type="InParanoid" id="A0A1E1KRF4"/>
<feature type="compositionally biased region" description="Basic and acidic residues" evidence="1">
    <location>
        <begin position="197"/>
        <end position="218"/>
    </location>
</feature>
<keyword evidence="2" id="KW-0647">Proteasome</keyword>
<feature type="region of interest" description="Disordered" evidence="1">
    <location>
        <begin position="197"/>
        <end position="226"/>
    </location>
</feature>
<proteinExistence type="predicted"/>
<feature type="compositionally biased region" description="Acidic residues" evidence="1">
    <location>
        <begin position="54"/>
        <end position="64"/>
    </location>
</feature>
<dbReference type="InterPro" id="IPR023674">
    <property type="entry name" value="Ribosomal_uL1-like"/>
</dbReference>
<protein>
    <submittedName>
        <fullName evidence="2">Related to CIC1 Adaptor protein specifically linking the 26S proteasome to its substrate, the SCF component Cdc4</fullName>
    </submittedName>
</protein>
<dbReference type="GO" id="GO:0000502">
    <property type="term" value="C:proteasome complex"/>
    <property type="evidence" value="ECO:0007669"/>
    <property type="project" value="UniProtKB-KW"/>
</dbReference>
<dbReference type="EMBL" id="FJUW01000020">
    <property type="protein sequence ID" value="CZT00592.1"/>
    <property type="molecule type" value="Genomic_DNA"/>
</dbReference>